<dbReference type="InterPro" id="IPR001753">
    <property type="entry name" value="Enoyl-CoA_hydra/iso"/>
</dbReference>
<keyword evidence="2" id="KW-0456">Lyase</keyword>
<dbReference type="CDD" id="cd06558">
    <property type="entry name" value="crotonase-like"/>
    <property type="match status" value="1"/>
</dbReference>
<accession>A0A6J7KSB7</accession>
<reference evidence="3" key="1">
    <citation type="submission" date="2020-05" db="EMBL/GenBank/DDBJ databases">
        <authorList>
            <person name="Chiriac C."/>
            <person name="Salcher M."/>
            <person name="Ghai R."/>
            <person name="Kavagutti S V."/>
        </authorList>
    </citation>
    <scope>NUCLEOTIDE SEQUENCE</scope>
</reference>
<protein>
    <submittedName>
        <fullName evidence="3">Unannotated protein</fullName>
    </submittedName>
</protein>
<dbReference type="PANTHER" id="PTHR11941">
    <property type="entry name" value="ENOYL-COA HYDRATASE-RELATED"/>
    <property type="match status" value="1"/>
</dbReference>
<dbReference type="Gene3D" id="1.10.12.10">
    <property type="entry name" value="Lyase 2-enoyl-coa Hydratase, Chain A, domain 2"/>
    <property type="match status" value="1"/>
</dbReference>
<comment type="similarity">
    <text evidence="1">Belongs to the enoyl-CoA hydratase/isomerase family.</text>
</comment>
<dbReference type="InterPro" id="IPR014748">
    <property type="entry name" value="Enoyl-CoA_hydra_C"/>
</dbReference>
<proteinExistence type="inferred from homology"/>
<dbReference type="AlphaFoldDB" id="A0A6J7KSB7"/>
<evidence type="ECO:0000256" key="1">
    <source>
        <dbReference type="ARBA" id="ARBA00005254"/>
    </source>
</evidence>
<dbReference type="Pfam" id="PF00378">
    <property type="entry name" value="ECH_1"/>
    <property type="match status" value="1"/>
</dbReference>
<name>A0A6J7KSB7_9ZZZZ</name>
<evidence type="ECO:0000313" key="3">
    <source>
        <dbReference type="EMBL" id="CAB4957339.1"/>
    </source>
</evidence>
<gene>
    <name evidence="3" type="ORF">UFOPK3752_02051</name>
</gene>
<dbReference type="GO" id="GO:0006635">
    <property type="term" value="P:fatty acid beta-oxidation"/>
    <property type="evidence" value="ECO:0007669"/>
    <property type="project" value="TreeGrafter"/>
</dbReference>
<evidence type="ECO:0000256" key="2">
    <source>
        <dbReference type="ARBA" id="ARBA00023239"/>
    </source>
</evidence>
<dbReference type="Gene3D" id="3.90.226.10">
    <property type="entry name" value="2-enoyl-CoA Hydratase, Chain A, domain 1"/>
    <property type="match status" value="1"/>
</dbReference>
<dbReference type="PANTHER" id="PTHR11941:SF54">
    <property type="entry name" value="ENOYL-COA HYDRATASE, MITOCHONDRIAL"/>
    <property type="match status" value="1"/>
</dbReference>
<dbReference type="GO" id="GO:0016829">
    <property type="term" value="F:lyase activity"/>
    <property type="evidence" value="ECO:0007669"/>
    <property type="project" value="UniProtKB-KW"/>
</dbReference>
<dbReference type="SUPFAM" id="SSF52096">
    <property type="entry name" value="ClpP/crotonase"/>
    <property type="match status" value="1"/>
</dbReference>
<dbReference type="EMBL" id="CAFBND010000122">
    <property type="protein sequence ID" value="CAB4957339.1"/>
    <property type="molecule type" value="Genomic_DNA"/>
</dbReference>
<dbReference type="PROSITE" id="PS00166">
    <property type="entry name" value="ENOYL_COA_HYDRATASE"/>
    <property type="match status" value="1"/>
</dbReference>
<organism evidence="3">
    <name type="scientific">freshwater metagenome</name>
    <dbReference type="NCBI Taxonomy" id="449393"/>
    <lineage>
        <taxon>unclassified sequences</taxon>
        <taxon>metagenomes</taxon>
        <taxon>ecological metagenomes</taxon>
    </lineage>
</organism>
<dbReference type="InterPro" id="IPR029045">
    <property type="entry name" value="ClpP/crotonase-like_dom_sf"/>
</dbReference>
<sequence>MNPDIDAALGEASEHMGVTFDEGVATVEFRRPDKHNAISFAMWQCFARLMPALADDDAVEVVVMRGTPGGPFSAGADIAEFGTLRADSAGAQRYSEVLAAGEGAIVTFPKPTIAAIEGFAIGGGTQIAIACDLRICGTSSRFAVTPAKLGVVYALSSTARLVEVVGPAWARWILLTAEPLTSDDALRVGLVHEVVADEQVIDRADSIARVIASRARVSLRGGKAMIDLVVAGKLAEDANVLAMYEESYASAEYAEGVAAFLDKRAPDFPGARSPV</sequence>
<dbReference type="InterPro" id="IPR018376">
    <property type="entry name" value="Enoyl-CoA_hyd/isom_CS"/>
</dbReference>